<dbReference type="eggNOG" id="COG2913">
    <property type="taxonomic scope" value="Bacteria"/>
</dbReference>
<dbReference type="OrthoDB" id="9808250at2"/>
<accession>A0A095Z8W7</accession>
<comment type="caution">
    <text evidence="7">The sequence shown here is derived from an EMBL/GenBank/DDBJ whole genome shotgun (WGS) entry which is preliminary data.</text>
</comment>
<dbReference type="GO" id="GO:1990063">
    <property type="term" value="C:Bam protein complex"/>
    <property type="evidence" value="ECO:0007669"/>
    <property type="project" value="TreeGrafter"/>
</dbReference>
<name>A0A095Z8W7_9BURK</name>
<evidence type="ECO:0000256" key="4">
    <source>
        <dbReference type="HAMAP-Rule" id="MF_00925"/>
    </source>
</evidence>
<evidence type="ECO:0000256" key="3">
    <source>
        <dbReference type="ARBA" id="ARBA00023237"/>
    </source>
</evidence>
<comment type="similarity">
    <text evidence="4">Belongs to the BamE family.</text>
</comment>
<dbReference type="Proteomes" id="UP000029629">
    <property type="component" value="Unassembled WGS sequence"/>
</dbReference>
<evidence type="ECO:0000259" key="6">
    <source>
        <dbReference type="Pfam" id="PF04355"/>
    </source>
</evidence>
<dbReference type="EMBL" id="JRNI01000017">
    <property type="protein sequence ID" value="KGF31108.1"/>
    <property type="molecule type" value="Genomic_DNA"/>
</dbReference>
<sequence length="172" mass="18912">MLMNQVANNKVSPSGVAIKSGSAGIAKLIAVAALVTLVGCSSGKWGFPYRAPTQQGNWVTAEQVSYLRQGFTKDQVLYALGTPTLVDIFHPNRWDYPYHYKPGYGKPVHRNLSLWFDENDLLERWAHDPLPEGQPADFETQRSSISATPENPEFDASAAATEDGFQTTPLAE</sequence>
<proteinExistence type="inferred from homology"/>
<evidence type="ECO:0000256" key="5">
    <source>
        <dbReference type="SAM" id="MobiDB-lite"/>
    </source>
</evidence>
<comment type="subcellular location">
    <subcellularLocation>
        <location evidence="4">Cell outer membrane</location>
    </subcellularLocation>
</comment>
<dbReference type="GO" id="GO:0030674">
    <property type="term" value="F:protein-macromolecule adaptor activity"/>
    <property type="evidence" value="ECO:0007669"/>
    <property type="project" value="TreeGrafter"/>
</dbReference>
<keyword evidence="2 4" id="KW-0472">Membrane</keyword>
<evidence type="ECO:0000256" key="1">
    <source>
        <dbReference type="ARBA" id="ARBA00022729"/>
    </source>
</evidence>
<organism evidence="7 8">
    <name type="scientific">Oligella urethralis DNF00040</name>
    <dbReference type="NCBI Taxonomy" id="1401065"/>
    <lineage>
        <taxon>Bacteria</taxon>
        <taxon>Pseudomonadati</taxon>
        <taxon>Pseudomonadota</taxon>
        <taxon>Betaproteobacteria</taxon>
        <taxon>Burkholderiales</taxon>
        <taxon>Alcaligenaceae</taxon>
        <taxon>Oligella</taxon>
    </lineage>
</organism>
<dbReference type="Gene3D" id="3.30.1450.10">
    <property type="match status" value="1"/>
</dbReference>
<dbReference type="InterPro" id="IPR026592">
    <property type="entry name" value="BamE"/>
</dbReference>
<feature type="region of interest" description="Disordered" evidence="5">
    <location>
        <begin position="127"/>
        <end position="172"/>
    </location>
</feature>
<dbReference type="HAMAP" id="MF_00925">
    <property type="entry name" value="OM_assembly_BamE"/>
    <property type="match status" value="1"/>
</dbReference>
<comment type="function">
    <text evidence="4">Part of the outer membrane protein assembly complex, which is involved in assembly and insertion of beta-barrel proteins into the outer membrane.</text>
</comment>
<dbReference type="GO" id="GO:0051205">
    <property type="term" value="P:protein insertion into membrane"/>
    <property type="evidence" value="ECO:0007669"/>
    <property type="project" value="UniProtKB-UniRule"/>
</dbReference>
<keyword evidence="1 4" id="KW-0732">Signal</keyword>
<dbReference type="GO" id="GO:0043165">
    <property type="term" value="P:Gram-negative-bacterium-type cell outer membrane assembly"/>
    <property type="evidence" value="ECO:0007669"/>
    <property type="project" value="UniProtKB-UniRule"/>
</dbReference>
<comment type="subunit">
    <text evidence="4">Part of the Bam complex.</text>
</comment>
<dbReference type="InterPro" id="IPR037873">
    <property type="entry name" value="BamE-like"/>
</dbReference>
<feature type="domain" description="Outer membrane protein assembly factor BamE" evidence="6">
    <location>
        <begin position="56"/>
        <end position="124"/>
    </location>
</feature>
<dbReference type="InterPro" id="IPR007450">
    <property type="entry name" value="BamE_dom"/>
</dbReference>
<dbReference type="Pfam" id="PF04355">
    <property type="entry name" value="BamE"/>
    <property type="match status" value="1"/>
</dbReference>
<gene>
    <name evidence="4" type="primary">bamE</name>
    <name evidence="7" type="ORF">HMPREF2130_04830</name>
</gene>
<evidence type="ECO:0000256" key="2">
    <source>
        <dbReference type="ARBA" id="ARBA00023136"/>
    </source>
</evidence>
<protein>
    <recommendedName>
        <fullName evidence="4">Outer membrane protein assembly factor BamE</fullName>
    </recommendedName>
</protein>
<evidence type="ECO:0000313" key="8">
    <source>
        <dbReference type="Proteomes" id="UP000029629"/>
    </source>
</evidence>
<evidence type="ECO:0000313" key="7">
    <source>
        <dbReference type="EMBL" id="KGF31108.1"/>
    </source>
</evidence>
<keyword evidence="3 4" id="KW-0998">Cell outer membrane</keyword>
<dbReference type="PANTHER" id="PTHR37482:SF1">
    <property type="entry name" value="OUTER MEMBRANE PROTEIN ASSEMBLY FACTOR BAME"/>
    <property type="match status" value="1"/>
</dbReference>
<reference evidence="7 8" key="1">
    <citation type="submission" date="2014-07" db="EMBL/GenBank/DDBJ databases">
        <authorList>
            <person name="McCorrison J."/>
            <person name="Sanka R."/>
            <person name="Torralba M."/>
            <person name="Gillis M."/>
            <person name="Haft D.H."/>
            <person name="Methe B."/>
            <person name="Sutton G."/>
            <person name="Nelson K.E."/>
        </authorList>
    </citation>
    <scope>NUCLEOTIDE SEQUENCE [LARGE SCALE GENOMIC DNA]</scope>
    <source>
        <strain evidence="7 8">DNF00040</strain>
    </source>
</reference>
<dbReference type="AlphaFoldDB" id="A0A095Z8W7"/>
<dbReference type="PANTHER" id="PTHR37482">
    <property type="entry name" value="OUTER MEMBRANE PROTEIN ASSEMBLY FACTOR BAME"/>
    <property type="match status" value="1"/>
</dbReference>
<keyword evidence="8" id="KW-1185">Reference proteome</keyword>